<evidence type="ECO:0000313" key="2">
    <source>
        <dbReference type="Proteomes" id="UP001369815"/>
    </source>
</evidence>
<evidence type="ECO:0000313" key="1">
    <source>
        <dbReference type="EMBL" id="KAK6954737.1"/>
    </source>
</evidence>
<dbReference type="AlphaFoldDB" id="A0AAX6MQR2"/>
<gene>
    <name evidence="1" type="ORF">Daesc_004706</name>
</gene>
<protein>
    <submittedName>
        <fullName evidence="1">Uncharacterized protein</fullName>
    </submittedName>
</protein>
<reference evidence="1 2" key="1">
    <citation type="journal article" date="2024" name="Front Chem Biol">
        <title>Unveiling the potential of Daldinia eschscholtzii MFLUCC 19-0629 through bioactivity and bioinformatics studies for enhanced sustainable agriculture production.</title>
        <authorList>
            <person name="Brooks S."/>
            <person name="Weaver J.A."/>
            <person name="Klomchit A."/>
            <person name="Alharthi S.A."/>
            <person name="Onlamun T."/>
            <person name="Nurani R."/>
            <person name="Vong T.K."/>
            <person name="Alberti F."/>
            <person name="Greco C."/>
        </authorList>
    </citation>
    <scope>NUCLEOTIDE SEQUENCE [LARGE SCALE GENOMIC DNA]</scope>
    <source>
        <strain evidence="1">MFLUCC 19-0629</strain>
    </source>
</reference>
<name>A0AAX6MQR2_9PEZI</name>
<sequence length="162" mass="18140">MKFGLPFELGMLASSIFASNTTTVSPSIYILGTSPPATAALSKALDTLGYSRLDLESDILDQTALSNTYVEVTSNMQLAEITRSQPDAKFILPRSNRRIGEEDYVLSARNFFSKEKRSRKYLELDVLAAKKSSQADNWVQLCDFLGMGYSVVERLDLWHFPK</sequence>
<accession>A0AAX6MQR2</accession>
<organism evidence="1 2">
    <name type="scientific">Daldinia eschscholtzii</name>
    <dbReference type="NCBI Taxonomy" id="292717"/>
    <lineage>
        <taxon>Eukaryota</taxon>
        <taxon>Fungi</taxon>
        <taxon>Dikarya</taxon>
        <taxon>Ascomycota</taxon>
        <taxon>Pezizomycotina</taxon>
        <taxon>Sordariomycetes</taxon>
        <taxon>Xylariomycetidae</taxon>
        <taxon>Xylariales</taxon>
        <taxon>Hypoxylaceae</taxon>
        <taxon>Daldinia</taxon>
    </lineage>
</organism>
<proteinExistence type="predicted"/>
<dbReference type="EMBL" id="JBANMG010000004">
    <property type="protein sequence ID" value="KAK6954737.1"/>
    <property type="molecule type" value="Genomic_DNA"/>
</dbReference>
<keyword evidence="2" id="KW-1185">Reference proteome</keyword>
<dbReference type="Proteomes" id="UP001369815">
    <property type="component" value="Unassembled WGS sequence"/>
</dbReference>
<comment type="caution">
    <text evidence="1">The sequence shown here is derived from an EMBL/GenBank/DDBJ whole genome shotgun (WGS) entry which is preliminary data.</text>
</comment>